<dbReference type="InterPro" id="IPR037120">
    <property type="entry name" value="Haem_peroxidase_sf_animal"/>
</dbReference>
<dbReference type="PROSITE" id="PS50292">
    <property type="entry name" value="PEROXIDASE_3"/>
    <property type="match status" value="1"/>
</dbReference>
<dbReference type="InterPro" id="IPR019791">
    <property type="entry name" value="Haem_peroxidase_animal"/>
</dbReference>
<evidence type="ECO:0000256" key="3">
    <source>
        <dbReference type="ARBA" id="ARBA00022559"/>
    </source>
</evidence>
<dbReference type="GO" id="GO:0046872">
    <property type="term" value="F:metal ion binding"/>
    <property type="evidence" value="ECO:0007669"/>
    <property type="project" value="UniProtKB-KW"/>
</dbReference>
<dbReference type="InterPro" id="IPR010255">
    <property type="entry name" value="Haem_peroxidase_sf"/>
</dbReference>
<keyword evidence="5 11" id="KW-0479">Metal-binding</keyword>
<evidence type="ECO:0000256" key="6">
    <source>
        <dbReference type="ARBA" id="ARBA00022729"/>
    </source>
</evidence>
<dbReference type="VEuPathDB" id="VectorBase:ADAC100549"/>
<keyword evidence="9" id="KW-1015">Disulfide bond</keyword>
<feature type="region of interest" description="Disordered" evidence="12">
    <location>
        <begin position="1120"/>
        <end position="1155"/>
    </location>
</feature>
<keyword evidence="10" id="KW-0325">Glycoprotein</keyword>
<keyword evidence="2" id="KW-0964">Secreted</keyword>
<evidence type="ECO:0000256" key="9">
    <source>
        <dbReference type="ARBA" id="ARBA00023157"/>
    </source>
</evidence>
<dbReference type="GO" id="GO:0006979">
    <property type="term" value="P:response to oxidative stress"/>
    <property type="evidence" value="ECO:0007669"/>
    <property type="project" value="InterPro"/>
</dbReference>
<dbReference type="Pfam" id="PF03098">
    <property type="entry name" value="An_peroxidase"/>
    <property type="match status" value="1"/>
</dbReference>
<keyword evidence="3 13" id="KW-0575">Peroxidase</keyword>
<feature type="compositionally biased region" description="Basic and acidic residues" evidence="12">
    <location>
        <begin position="1128"/>
        <end position="1138"/>
    </location>
</feature>
<dbReference type="Gene3D" id="1.10.640.10">
    <property type="entry name" value="Haem peroxidase domain superfamily, animal type"/>
    <property type="match status" value="1"/>
</dbReference>
<reference evidence="13" key="3">
    <citation type="journal article" date="2013" name="Nucleic Acids Res.">
        <title>The genome of Anopheles darlingi, the main neotropical malaria vector.</title>
        <authorList>
            <person name="Marinotti O."/>
            <person name="Cerqueira G.C."/>
            <person name="de Almeida L.G."/>
            <person name="Ferro M.I."/>
            <person name="Loreto E.L."/>
            <person name="Zaha A."/>
            <person name="Teixeira S.M."/>
            <person name="Wespiser A.R."/>
            <person name="Almeida E Silva A."/>
            <person name="Schlindwein A.D."/>
            <person name="Pacheco A.C."/>
            <person name="Silva A.L."/>
            <person name="Graveley B.R."/>
            <person name="Walenz B.P."/>
            <person name="Lima Bde A."/>
            <person name="Ribeiro C.A."/>
            <person name="Nunes-Silva C.G."/>
            <person name="de Carvalho C.R."/>
            <person name="Soares C.M."/>
            <person name="de Menezes C.B."/>
            <person name="Matiolli C."/>
            <person name="Caffrey D."/>
            <person name="Araujo D.A."/>
            <person name="de Oliveira D.M."/>
            <person name="Golenbock D."/>
            <person name="Grisard E.C."/>
            <person name="Fantinatti-Garboggini F."/>
            <person name="de Carvalho F.M."/>
            <person name="Barcellos F.G."/>
            <person name="Prosdocimi F."/>
            <person name="May G."/>
            <person name="Azevedo Junior G.M."/>
            <person name="Guimaraes G.M."/>
            <person name="Goldman G.H."/>
            <person name="Padilha I.Q."/>
            <person name="Batista Jda S."/>
            <person name="Ferro J.A."/>
            <person name="Ribeiro J.M."/>
            <person name="Fietto J.L."/>
            <person name="Dabbas K.M."/>
            <person name="Cerdeira L."/>
            <person name="Agnez-Lima L.F."/>
            <person name="Brocchi M."/>
            <person name="de Carvalho M.O."/>
            <person name="Teixeira Mde M."/>
            <person name="Diniz Maia Mde M."/>
            <person name="Goldman M.H."/>
            <person name="Cruz Schneider M.P."/>
            <person name="Felipe M.S."/>
            <person name="Hungria M."/>
            <person name="Nicolas M.F."/>
            <person name="Pereira M."/>
            <person name="Montes M.A."/>
            <person name="Cantao M.E."/>
            <person name="Vincentz M."/>
            <person name="Rafael M.S."/>
            <person name="Silverman N."/>
            <person name="Stoco P.H."/>
            <person name="Souza R.C."/>
            <person name="Vicentini R."/>
            <person name="Gazzinelli R.T."/>
            <person name="Neves Rde O."/>
            <person name="Silva R."/>
            <person name="Astolfi-Filho S."/>
            <person name="Maciel T.E."/>
            <person name="Urmenyi T.P."/>
            <person name="Tadei W.P."/>
            <person name="Camargo E.P."/>
            <person name="de Vasconcelos A.T."/>
        </authorList>
    </citation>
    <scope>NUCLEOTIDE SEQUENCE</scope>
</reference>
<dbReference type="SUPFAM" id="SSF48113">
    <property type="entry name" value="Heme-dependent peroxidases"/>
    <property type="match status" value="1"/>
</dbReference>
<evidence type="ECO:0000256" key="2">
    <source>
        <dbReference type="ARBA" id="ARBA00022525"/>
    </source>
</evidence>
<feature type="compositionally biased region" description="Basic residues" evidence="12">
    <location>
        <begin position="746"/>
        <end position="755"/>
    </location>
</feature>
<keyword evidence="4 11" id="KW-0349">Heme</keyword>
<dbReference type="PANTHER" id="PTHR11475:SF109">
    <property type="entry name" value="CHORION PEROXIDASE-LIKE PROTEIN"/>
    <property type="match status" value="1"/>
</dbReference>
<keyword evidence="6" id="KW-0732">Signal</keyword>
<protein>
    <submittedName>
        <fullName evidence="13">Oxidase/peroxidase</fullName>
    </submittedName>
</protein>
<dbReference type="FunFam" id="1.10.640.10:FF:000003">
    <property type="entry name" value="chorion peroxidase"/>
    <property type="match status" value="1"/>
</dbReference>
<dbReference type="STRING" id="43151.W5JL50"/>
<accession>W5JL50</accession>
<organism evidence="13">
    <name type="scientific">Anopheles darlingi</name>
    <name type="common">Mosquito</name>
    <dbReference type="NCBI Taxonomy" id="43151"/>
    <lineage>
        <taxon>Eukaryota</taxon>
        <taxon>Metazoa</taxon>
        <taxon>Ecdysozoa</taxon>
        <taxon>Arthropoda</taxon>
        <taxon>Hexapoda</taxon>
        <taxon>Insecta</taxon>
        <taxon>Pterygota</taxon>
        <taxon>Neoptera</taxon>
        <taxon>Endopterygota</taxon>
        <taxon>Diptera</taxon>
        <taxon>Nematocera</taxon>
        <taxon>Culicoidea</taxon>
        <taxon>Culicidae</taxon>
        <taxon>Anophelinae</taxon>
        <taxon>Anopheles</taxon>
    </lineage>
</organism>
<evidence type="ECO:0000256" key="12">
    <source>
        <dbReference type="SAM" id="MobiDB-lite"/>
    </source>
</evidence>
<dbReference type="GO" id="GO:0020037">
    <property type="term" value="F:heme binding"/>
    <property type="evidence" value="ECO:0007669"/>
    <property type="project" value="InterPro"/>
</dbReference>
<feature type="compositionally biased region" description="Low complexity" evidence="12">
    <location>
        <begin position="1144"/>
        <end position="1155"/>
    </location>
</feature>
<feature type="binding site" description="axial binding residue" evidence="11">
    <location>
        <position position="292"/>
    </location>
    <ligand>
        <name>heme b</name>
        <dbReference type="ChEBI" id="CHEBI:60344"/>
    </ligand>
    <ligandPart>
        <name>Fe</name>
        <dbReference type="ChEBI" id="CHEBI:18248"/>
    </ligandPart>
</feature>
<feature type="region of interest" description="Disordered" evidence="12">
    <location>
        <begin position="531"/>
        <end position="580"/>
    </location>
</feature>
<name>W5JL50_ANODA</name>
<evidence type="ECO:0000256" key="8">
    <source>
        <dbReference type="ARBA" id="ARBA00023004"/>
    </source>
</evidence>
<dbReference type="GO" id="GO:0005576">
    <property type="term" value="C:extracellular region"/>
    <property type="evidence" value="ECO:0007669"/>
    <property type="project" value="UniProtKB-SubCell"/>
</dbReference>
<dbReference type="AlphaFoldDB" id="W5JL50"/>
<dbReference type="PRINTS" id="PR00457">
    <property type="entry name" value="ANPEROXIDASE"/>
</dbReference>
<dbReference type="OMA" id="HEDVCFR"/>
<keyword evidence="8 11" id="KW-0408">Iron</keyword>
<proteinExistence type="predicted"/>
<reference evidence="13" key="1">
    <citation type="journal article" date="2010" name="BMC Genomics">
        <title>Combination of measures distinguishes pre-miRNAs from other stem-loops in the genome of the newly sequenced Anopheles darlingi.</title>
        <authorList>
            <person name="Mendes N.D."/>
            <person name="Freitas A.T."/>
            <person name="Vasconcelos A.T."/>
            <person name="Sagot M.F."/>
        </authorList>
    </citation>
    <scope>NUCLEOTIDE SEQUENCE</scope>
</reference>
<feature type="region of interest" description="Disordered" evidence="12">
    <location>
        <begin position="686"/>
        <end position="759"/>
    </location>
</feature>
<dbReference type="EMBL" id="ADMH02001252">
    <property type="protein sequence ID" value="ETN63489.1"/>
    <property type="molecule type" value="Genomic_DNA"/>
</dbReference>
<evidence type="ECO:0000256" key="11">
    <source>
        <dbReference type="PIRSR" id="PIRSR619791-2"/>
    </source>
</evidence>
<evidence type="ECO:0000313" key="13">
    <source>
        <dbReference type="EMBL" id="ETN63489.1"/>
    </source>
</evidence>
<evidence type="ECO:0000256" key="10">
    <source>
        <dbReference type="ARBA" id="ARBA00023180"/>
    </source>
</evidence>
<dbReference type="eggNOG" id="KOG2408">
    <property type="taxonomic scope" value="Eukaryota"/>
</dbReference>
<dbReference type="VEuPathDB" id="VectorBase:ADAR2_000433"/>
<evidence type="ECO:0000256" key="7">
    <source>
        <dbReference type="ARBA" id="ARBA00023002"/>
    </source>
</evidence>
<feature type="region of interest" description="Disordered" evidence="12">
    <location>
        <begin position="829"/>
        <end position="897"/>
    </location>
</feature>
<feature type="compositionally biased region" description="Basic residues" evidence="12">
    <location>
        <begin position="697"/>
        <end position="713"/>
    </location>
</feature>
<feature type="compositionally biased region" description="Polar residues" evidence="12">
    <location>
        <begin position="920"/>
        <end position="940"/>
    </location>
</feature>
<dbReference type="HOGENOM" id="CLU_004474_0_0_1"/>
<reference evidence="13" key="2">
    <citation type="submission" date="2010-05" db="EMBL/GenBank/DDBJ databases">
        <authorList>
            <person name="Almeida L.G."/>
            <person name="Nicolas M.F."/>
            <person name="Souza R.C."/>
            <person name="Vasconcelos A.T.R."/>
        </authorList>
    </citation>
    <scope>NUCLEOTIDE SEQUENCE</scope>
</reference>
<gene>
    <name evidence="13" type="ORF">AND_004799</name>
</gene>
<feature type="compositionally biased region" description="Acidic residues" evidence="12">
    <location>
        <begin position="549"/>
        <end position="569"/>
    </location>
</feature>
<dbReference type="PANTHER" id="PTHR11475">
    <property type="entry name" value="OXIDASE/PEROXIDASE"/>
    <property type="match status" value="1"/>
</dbReference>
<evidence type="ECO:0000256" key="5">
    <source>
        <dbReference type="ARBA" id="ARBA00022723"/>
    </source>
</evidence>
<evidence type="ECO:0000256" key="1">
    <source>
        <dbReference type="ARBA" id="ARBA00004613"/>
    </source>
</evidence>
<feature type="region of interest" description="Disordered" evidence="12">
    <location>
        <begin position="913"/>
        <end position="940"/>
    </location>
</feature>
<feature type="compositionally biased region" description="Polar residues" evidence="12">
    <location>
        <begin position="716"/>
        <end position="733"/>
    </location>
</feature>
<feature type="compositionally biased region" description="Low complexity" evidence="12">
    <location>
        <begin position="539"/>
        <end position="548"/>
    </location>
</feature>
<dbReference type="InParanoid" id="W5JL50"/>
<keyword evidence="7" id="KW-0560">Oxidoreductase</keyword>
<dbReference type="GO" id="GO:0004601">
    <property type="term" value="F:peroxidase activity"/>
    <property type="evidence" value="ECO:0007669"/>
    <property type="project" value="UniProtKB-KW"/>
</dbReference>
<comment type="subcellular location">
    <subcellularLocation>
        <location evidence="1">Secreted</location>
    </subcellularLocation>
</comment>
<dbReference type="CDD" id="cd09823">
    <property type="entry name" value="peroxinectin_like"/>
    <property type="match status" value="1"/>
</dbReference>
<evidence type="ECO:0000256" key="4">
    <source>
        <dbReference type="ARBA" id="ARBA00022617"/>
    </source>
</evidence>
<sequence>MPFHRFLAPEYNDGVEGIRRSVTGASLPSARFVSLVVHGSRNEEAPVTMMLALWGQLIDHDLTATAQPRPINGSTPRCCGEDSTHPSCLPIKVPHDDPWLSQLGVRCLEFLRSAPAQRRDCLLSWREQTNQATAYLDASPIYSSNPRSSDNARIFRQGMLLFGRGPPHEDVCFRAALANQCIRPGDSRSGEQPGLLMMHMIWVNEHNQIATRLAALNPHWSDEKVYQETRRIVGALFQHITFREFLPLVLGRDVCRLFDLELETSGYYRGYDSNVNPTVANEFSAAAFRFGHSLIQNTYMRADRNHRFIANNVSLHEDTAEGDFGGPGSLHRLLRGMVNQRALKRDEFITAELTNHLFQTKSFPFGLDLAAINIQRGRDHGLPAYVNWRGPCGLSTIRDWSDLDRVMGPASTNRLRKAYRTIDDIDLFVGGLAERPVVGGIVGPTFACIIAQQFSNLRKGDRFWYENAGFESSFTPAQLESIRQVALSQVLCRALGGGGTLQPFAFLPPDFGQNERLPCETRLMAPIDLDPWAERDPFTNDAANANGTNEEDDDEEDDSEEEEQEEEDNTDKNETEPSMDTTAATAHLTTFSSTTTTTRGPPTILLSPLQGSFINKVDLITNGNTGLQQRPTVIKGQKATATTLTAPTPTILVSNKLDLNPPTATNRPSQPQILVAGATVVDHKLDLKTTTTTKRPSTTKRKQTRKPTTKKRPQTAASISNRPVGGISNNLDFSASRRTVNGSTTTRRRRTRRTATQRDARHGTAYYYQTPAPTDYTDDYDDEHYNSDYDPPPYLAYGYHRPSTTTTTTTTSEPPYAYYPFGGYYTVPSTTPPQPPYPYFDTRRPTLRTRTTTVRRRLSDKLTLSDATSRPRPNENSDLTRPNKPFLKPASGSSSHSSVFSVDFRRSLVVHGSGSPVATAPTSTMVASSVASPSTTNGRNKLSANQLLSELPQRRTFFASNGTRLASLSSSSLPSDLPMKLSESFSTNDYDDYQDYQTTLQTKRDEAIGRPTIERLQEEHDGYLRPEQTHFEPLVRPDSNRLLAYRDYYGDGATRTLPYRQDFTATADRTRNDIDSPLFRPDAPQTVRYASTYNDPLLLDDYSDKFVGLLLLDDSDRHDRRQGHRTIRLKERSIRDDVTTNGPQTDHQTQTRQTT</sequence>
<comment type="caution">
    <text evidence="13">The sequence shown here is derived from an EMBL/GenBank/DDBJ whole genome shotgun (WGS) entry which is preliminary data.</text>
</comment>
<dbReference type="GO" id="GO:0022412">
    <property type="term" value="P:cellular process involved in reproduction in multicellular organism"/>
    <property type="evidence" value="ECO:0007669"/>
    <property type="project" value="UniProtKB-ARBA"/>
</dbReference>